<proteinExistence type="predicted"/>
<dbReference type="CDD" id="cd20223">
    <property type="entry name" value="PFM_epsilon-toxin-like"/>
    <property type="match status" value="1"/>
</dbReference>
<keyword evidence="3" id="KW-1185">Reference proteome</keyword>
<evidence type="ECO:0000313" key="2">
    <source>
        <dbReference type="EMBL" id="GAA2723555.1"/>
    </source>
</evidence>
<name>A0ABN3U2Q8_9ACTN</name>
<dbReference type="SUPFAM" id="SSF56973">
    <property type="entry name" value="Aerolisin/ETX pore-forming domain"/>
    <property type="match status" value="1"/>
</dbReference>
<feature type="chain" id="PRO_5045236291" evidence="1">
    <location>
        <begin position="35"/>
        <end position="344"/>
    </location>
</feature>
<gene>
    <name evidence="2" type="ORF">GCM10010315_51170</name>
</gene>
<comment type="caution">
    <text evidence="2">The sequence shown here is derived from an EMBL/GenBank/DDBJ whole genome shotgun (WGS) entry which is preliminary data.</text>
</comment>
<dbReference type="Proteomes" id="UP001500886">
    <property type="component" value="Unassembled WGS sequence"/>
</dbReference>
<dbReference type="EMBL" id="BAAASL010000023">
    <property type="protein sequence ID" value="GAA2723555.1"/>
    <property type="molecule type" value="Genomic_DNA"/>
</dbReference>
<dbReference type="Gene3D" id="2.170.15.10">
    <property type="entry name" value="Proaerolysin, chain A, domain 3"/>
    <property type="match status" value="1"/>
</dbReference>
<accession>A0ABN3U2Q8</accession>
<protein>
    <submittedName>
        <fullName evidence="2">Uncharacterized protein</fullName>
    </submittedName>
</protein>
<evidence type="ECO:0000313" key="3">
    <source>
        <dbReference type="Proteomes" id="UP001500886"/>
    </source>
</evidence>
<organism evidence="2 3">
    <name type="scientific">Streptomyces luteosporeus</name>
    <dbReference type="NCBI Taxonomy" id="173856"/>
    <lineage>
        <taxon>Bacteria</taxon>
        <taxon>Bacillati</taxon>
        <taxon>Actinomycetota</taxon>
        <taxon>Actinomycetes</taxon>
        <taxon>Kitasatosporales</taxon>
        <taxon>Streptomycetaceae</taxon>
        <taxon>Streptomyces</taxon>
    </lineage>
</organism>
<reference evidence="2 3" key="1">
    <citation type="journal article" date="2019" name="Int. J. Syst. Evol. Microbiol.">
        <title>The Global Catalogue of Microorganisms (GCM) 10K type strain sequencing project: providing services to taxonomists for standard genome sequencing and annotation.</title>
        <authorList>
            <consortium name="The Broad Institute Genomics Platform"/>
            <consortium name="The Broad Institute Genome Sequencing Center for Infectious Disease"/>
            <person name="Wu L."/>
            <person name="Ma J."/>
        </authorList>
    </citation>
    <scope>NUCLEOTIDE SEQUENCE [LARGE SCALE GENOMIC DNA]</scope>
    <source>
        <strain evidence="2 3">JCM 4542</strain>
    </source>
</reference>
<sequence>MKKSMRPRGLARLVAPVAAMAALAVAAAPGNAFAAGHGTPPYPADLDGLLTDLVQYGDPGTWDAERSYAATWDNRHWSYQWGRAGIPTTSHVSARNDASGVTFSHLQVVPDGDPVTGPGASWFVGTSQLTNTTDSPMTLTSQGFSKAVTQTVSTTVTRQFSTSTKVSAEARLGDALKGGAEFTATWTWGESGTRTTSEEQTYTATPQQVPVPAHTTAVVRVVLLQTKSTGTVHLVGDLGGSFTRSLIRTDCNSGGACAPGHTVRSTTEPVYDRALAAVPLPPGVHLTDHHTVAVPGLGTYTAQTGAEFEVTVGYRPNGPAPAPAAASHPYAYTVAALKAGAPGR</sequence>
<dbReference type="RefSeq" id="WP_344438367.1">
    <property type="nucleotide sequence ID" value="NZ_BAAASL010000023.1"/>
</dbReference>
<dbReference type="InterPro" id="IPR004991">
    <property type="entry name" value="Aerolysin-like"/>
</dbReference>
<evidence type="ECO:0000256" key="1">
    <source>
        <dbReference type="SAM" id="SignalP"/>
    </source>
</evidence>
<feature type="signal peptide" evidence="1">
    <location>
        <begin position="1"/>
        <end position="34"/>
    </location>
</feature>
<dbReference type="Pfam" id="PF03318">
    <property type="entry name" value="ETX_MTX2"/>
    <property type="match status" value="1"/>
</dbReference>
<keyword evidence="1" id="KW-0732">Signal</keyword>